<feature type="active site" description="Proton acceptor" evidence="4">
    <location>
        <position position="663"/>
    </location>
</feature>
<dbReference type="Pfam" id="PF07690">
    <property type="entry name" value="MFS_1"/>
    <property type="match status" value="1"/>
</dbReference>
<evidence type="ECO:0000256" key="4">
    <source>
        <dbReference type="PROSITE-ProRule" id="PRU00354"/>
    </source>
</evidence>
<feature type="transmembrane region" description="Helical" evidence="6">
    <location>
        <begin position="77"/>
        <end position="97"/>
    </location>
</feature>
<feature type="transmembrane region" description="Helical" evidence="6">
    <location>
        <begin position="343"/>
        <end position="369"/>
    </location>
</feature>
<comment type="similarity">
    <text evidence="1">Belongs to the spermidine/spermine synthase family.</text>
</comment>
<dbReference type="Gene3D" id="1.20.1250.20">
    <property type="entry name" value="MFS general substrate transporter like domains"/>
    <property type="match status" value="2"/>
</dbReference>
<keyword evidence="6" id="KW-0812">Transmembrane</keyword>
<evidence type="ECO:0000259" key="7">
    <source>
        <dbReference type="PROSITE" id="PS51006"/>
    </source>
</evidence>
<keyword evidence="3 4" id="KW-0620">Polyamine biosynthesis</keyword>
<evidence type="ECO:0000256" key="2">
    <source>
        <dbReference type="ARBA" id="ARBA00022679"/>
    </source>
</evidence>
<dbReference type="PANTHER" id="PTHR43317">
    <property type="entry name" value="THERMOSPERMINE SYNTHASE ACAULIS5"/>
    <property type="match status" value="1"/>
</dbReference>
<protein>
    <submittedName>
        <fullName evidence="8">Fused MFS/spermidine synthase</fullName>
    </submittedName>
</protein>
<dbReference type="Proteomes" id="UP001593833">
    <property type="component" value="Unassembled WGS sequence"/>
</dbReference>
<accession>A0ABV6YL98</accession>
<dbReference type="CDD" id="cd02440">
    <property type="entry name" value="AdoMet_MTases"/>
    <property type="match status" value="1"/>
</dbReference>
<feature type="domain" description="PABS" evidence="7">
    <location>
        <begin position="509"/>
        <end position="718"/>
    </location>
</feature>
<keyword evidence="6" id="KW-1133">Transmembrane helix</keyword>
<dbReference type="InterPro" id="IPR029063">
    <property type="entry name" value="SAM-dependent_MTases_sf"/>
</dbReference>
<dbReference type="EMBL" id="JBHPKH010000076">
    <property type="protein sequence ID" value="MFC1573108.1"/>
    <property type="molecule type" value="Genomic_DNA"/>
</dbReference>
<feature type="transmembrane region" description="Helical" evidence="6">
    <location>
        <begin position="279"/>
        <end position="303"/>
    </location>
</feature>
<dbReference type="InterPro" id="IPR011701">
    <property type="entry name" value="MFS"/>
</dbReference>
<dbReference type="PROSITE" id="PS51006">
    <property type="entry name" value="PABS_2"/>
    <property type="match status" value="1"/>
</dbReference>
<feature type="transmembrane region" description="Helical" evidence="6">
    <location>
        <begin position="493"/>
        <end position="511"/>
    </location>
</feature>
<dbReference type="Pfam" id="PF01564">
    <property type="entry name" value="Spermine_synth"/>
    <property type="match status" value="1"/>
</dbReference>
<dbReference type="Gene3D" id="3.40.50.150">
    <property type="entry name" value="Vaccinia Virus protein VP39"/>
    <property type="match status" value="1"/>
</dbReference>
<dbReference type="InterPro" id="IPR036259">
    <property type="entry name" value="MFS_trans_sf"/>
</dbReference>
<feature type="transmembrane region" description="Helical" evidence="6">
    <location>
        <begin position="12"/>
        <end position="32"/>
    </location>
</feature>
<feature type="transmembrane region" description="Helical" evidence="6">
    <location>
        <begin position="389"/>
        <end position="414"/>
    </location>
</feature>
<keyword evidence="6" id="KW-0472">Membrane</keyword>
<dbReference type="InterPro" id="IPR030374">
    <property type="entry name" value="PABS"/>
</dbReference>
<gene>
    <name evidence="8" type="ORF">ACFL6M_05860</name>
</gene>
<evidence type="ECO:0000256" key="1">
    <source>
        <dbReference type="ARBA" id="ARBA00007867"/>
    </source>
</evidence>
<dbReference type="SUPFAM" id="SSF103473">
    <property type="entry name" value="MFS general substrate transporter"/>
    <property type="match status" value="1"/>
</dbReference>
<keyword evidence="2 4" id="KW-0808">Transferase</keyword>
<sequence length="718" mass="78081">MRNSPSRTVVTPAFFLLLFFSGFASLMYEVIWTRTLLSTFGATVYASGTVLTSFMAGLAIGSYWAGRLVDRSRAHPLRVYAVLELLIGLFALVFPLLLKGITAIHIGAFRSLGSSFYLLSLVRFALAFVALLFPAILMGATLPVVIRQGVRRMPEVGAGVGRFYAINTIGAALGTFATGYFFIEWLGLRGASLLAVALNVIVFAGAIVLAKRVAAPDAEEPVETADGHQAPTVVQKAAKKRKSPGKKEARGKQAARKTKKIPAAAPLPPPLAGGVDRTVVLLAIAISGCCALAYEVLWARILVYVLGNFVHSFSIMLSTFLVGIALGSFVLGRVADRVRRPMLLFAGFQLVIGLSAILILPAFDQIIIWRDKFLDSMTLVGSMDDYQSPWWTFTFWKLATTFLLMIIPTFFMGASFPLANRLYIRGRETLGRGVGAVYASNTVGSIVGAFAASFVLIPLIGLRSAALVAVSLNLLAAAVLFSRREGRWAPLRLAGMLAGVLAIVWLSTVMLPREIFHPIFAKAEKGKRLIYVDEAVSGTVTIHETPGGFRVIDINGLNVAGTKFGFLCTQKLQAHFPLLMHPDPARVMQIGFGTGGTCFSVSIHPEVERIDCVEINPGIIEAAPYFLPNNQNILDDPRVNVEIEDARNYVLATDRRYDVILSDSIHPRFTGNGMLYTSDYFEMACSRPGCRQRSWEMKSSASSFAACNRSSRTFSFGT</sequence>
<name>A0ABV6YL98_UNCEI</name>
<dbReference type="NCBIfam" id="NF037959">
    <property type="entry name" value="MFS_SpdSyn"/>
    <property type="match status" value="2"/>
</dbReference>
<feature type="transmembrane region" description="Helical" evidence="6">
    <location>
        <begin position="44"/>
        <end position="65"/>
    </location>
</feature>
<organism evidence="8 9">
    <name type="scientific">Eiseniibacteriota bacterium</name>
    <dbReference type="NCBI Taxonomy" id="2212470"/>
    <lineage>
        <taxon>Bacteria</taxon>
        <taxon>Candidatus Eiseniibacteriota</taxon>
    </lineage>
</organism>
<proteinExistence type="inferred from homology"/>
<dbReference type="PANTHER" id="PTHR43317:SF1">
    <property type="entry name" value="THERMOSPERMINE SYNTHASE ACAULIS5"/>
    <property type="match status" value="1"/>
</dbReference>
<feature type="transmembrane region" description="Helical" evidence="6">
    <location>
        <begin position="117"/>
        <end position="142"/>
    </location>
</feature>
<feature type="transmembrane region" description="Helical" evidence="6">
    <location>
        <begin position="309"/>
        <end position="331"/>
    </location>
</feature>
<comment type="caution">
    <text evidence="8">The sequence shown here is derived from an EMBL/GenBank/DDBJ whole genome shotgun (WGS) entry which is preliminary data.</text>
</comment>
<evidence type="ECO:0000256" key="5">
    <source>
        <dbReference type="SAM" id="MobiDB-lite"/>
    </source>
</evidence>
<feature type="transmembrane region" description="Helical" evidence="6">
    <location>
        <begin position="462"/>
        <end position="481"/>
    </location>
</feature>
<feature type="transmembrane region" description="Helical" evidence="6">
    <location>
        <begin position="163"/>
        <end position="183"/>
    </location>
</feature>
<feature type="region of interest" description="Disordered" evidence="5">
    <location>
        <begin position="220"/>
        <end position="260"/>
    </location>
</feature>
<evidence type="ECO:0000313" key="8">
    <source>
        <dbReference type="EMBL" id="MFC1573108.1"/>
    </source>
</evidence>
<evidence type="ECO:0000256" key="6">
    <source>
        <dbReference type="SAM" id="Phobius"/>
    </source>
</evidence>
<evidence type="ECO:0000256" key="3">
    <source>
        <dbReference type="ARBA" id="ARBA00023115"/>
    </source>
</evidence>
<feature type="transmembrane region" description="Helical" evidence="6">
    <location>
        <begin position="189"/>
        <end position="210"/>
    </location>
</feature>
<keyword evidence="9" id="KW-1185">Reference proteome</keyword>
<feature type="transmembrane region" description="Helical" evidence="6">
    <location>
        <begin position="435"/>
        <end position="456"/>
    </location>
</feature>
<reference evidence="8 9" key="1">
    <citation type="submission" date="2024-09" db="EMBL/GenBank/DDBJ databases">
        <authorList>
            <person name="D'Angelo T."/>
        </authorList>
    </citation>
    <scope>NUCLEOTIDE SEQUENCE [LARGE SCALE GENOMIC DNA]</scope>
    <source>
        <strain evidence="8">SAG AM-320-E07</strain>
    </source>
</reference>
<evidence type="ECO:0000313" key="9">
    <source>
        <dbReference type="Proteomes" id="UP001593833"/>
    </source>
</evidence>
<dbReference type="SUPFAM" id="SSF53335">
    <property type="entry name" value="S-adenosyl-L-methionine-dependent methyltransferases"/>
    <property type="match status" value="1"/>
</dbReference>